<evidence type="ECO:0000313" key="2">
    <source>
        <dbReference type="Proteomes" id="UP000010475"/>
    </source>
</evidence>
<dbReference type="KEGG" id="csg:Cylst_0500"/>
<dbReference type="HOGENOM" id="CLU_2971872_0_0_3"/>
<evidence type="ECO:0000313" key="1">
    <source>
        <dbReference type="EMBL" id="AFZ22839.1"/>
    </source>
</evidence>
<organism evidence="1 2">
    <name type="scientific">Cylindrospermum stagnale PCC 7417</name>
    <dbReference type="NCBI Taxonomy" id="56107"/>
    <lineage>
        <taxon>Bacteria</taxon>
        <taxon>Bacillati</taxon>
        <taxon>Cyanobacteriota</taxon>
        <taxon>Cyanophyceae</taxon>
        <taxon>Nostocales</taxon>
        <taxon>Nostocaceae</taxon>
        <taxon>Cylindrospermum</taxon>
    </lineage>
</organism>
<name>K9WSR0_9NOST</name>
<proteinExistence type="predicted"/>
<sequence length="58" mass="6810">MLSLVIWMRPVLSKNLVRYARSLLLIIRTYSLTKNAKYGYWFYSLKILIGALGNAPYR</sequence>
<gene>
    <name evidence="1" type="ORF">Cylst_0500</name>
</gene>
<accession>K9WSR0</accession>
<protein>
    <submittedName>
        <fullName evidence="1">Uncharacterized protein</fullName>
    </submittedName>
</protein>
<dbReference type="EMBL" id="CP003642">
    <property type="protein sequence ID" value="AFZ22839.1"/>
    <property type="molecule type" value="Genomic_DNA"/>
</dbReference>
<dbReference type="AlphaFoldDB" id="K9WSR0"/>
<reference evidence="1 2" key="1">
    <citation type="submission" date="2012-06" db="EMBL/GenBank/DDBJ databases">
        <title>Finished chromosome of genome of Cylindrospermum stagnale PCC 7417.</title>
        <authorList>
            <consortium name="US DOE Joint Genome Institute"/>
            <person name="Gugger M."/>
            <person name="Coursin T."/>
            <person name="Rippka R."/>
            <person name="Tandeau De Marsac N."/>
            <person name="Huntemann M."/>
            <person name="Wei C.-L."/>
            <person name="Han J."/>
            <person name="Detter J.C."/>
            <person name="Han C."/>
            <person name="Tapia R."/>
            <person name="Chen A."/>
            <person name="Kyrpides N."/>
            <person name="Mavromatis K."/>
            <person name="Markowitz V."/>
            <person name="Szeto E."/>
            <person name="Ivanova N."/>
            <person name="Pagani I."/>
            <person name="Pati A."/>
            <person name="Goodwin L."/>
            <person name="Nordberg H.P."/>
            <person name="Cantor M.N."/>
            <person name="Hua S.X."/>
            <person name="Woyke T."/>
            <person name="Kerfeld C.A."/>
        </authorList>
    </citation>
    <scope>NUCLEOTIDE SEQUENCE [LARGE SCALE GENOMIC DNA]</scope>
    <source>
        <strain evidence="1 2">PCC 7417</strain>
    </source>
</reference>
<dbReference type="Proteomes" id="UP000010475">
    <property type="component" value="Chromosome"/>
</dbReference>
<keyword evidence="2" id="KW-1185">Reference proteome</keyword>